<evidence type="ECO:0000313" key="1">
    <source>
        <dbReference type="EMBL" id="KAB8186886.1"/>
    </source>
</evidence>
<organism evidence="1 2">
    <name type="scientific">Nonomuraea phyllanthi</name>
    <dbReference type="NCBI Taxonomy" id="2219224"/>
    <lineage>
        <taxon>Bacteria</taxon>
        <taxon>Bacillati</taxon>
        <taxon>Actinomycetota</taxon>
        <taxon>Actinomycetes</taxon>
        <taxon>Streptosporangiales</taxon>
        <taxon>Streptosporangiaceae</taxon>
        <taxon>Nonomuraea</taxon>
    </lineage>
</organism>
<protein>
    <submittedName>
        <fullName evidence="1">Uncharacterized protein</fullName>
    </submittedName>
</protein>
<evidence type="ECO:0000313" key="2">
    <source>
        <dbReference type="Proteomes" id="UP000312512"/>
    </source>
</evidence>
<keyword evidence="2" id="KW-1185">Reference proteome</keyword>
<dbReference type="RefSeq" id="WP_139637550.1">
    <property type="nucleotide sequence ID" value="NZ_VDLX02000028.1"/>
</dbReference>
<gene>
    <name evidence="1" type="ORF">FH608_046195</name>
</gene>
<dbReference type="AlphaFoldDB" id="A0A5C4V613"/>
<sequence length="153" mass="15176">MSITSSGFFTSTFVATLGASQIGLDLDDDDMFKVALFTDSVVPDFDAVAASAAYGAGVWASNEVSGTGYTAGGAVLGTAALTGASGVLKFDAADSSWTSSTITGAKGALIYADGLTGKNAVVLVNLGSGYSTSNGTLAITWNASGIFTVTLNS</sequence>
<name>A0A5C4V613_9ACTN</name>
<reference evidence="1 2" key="1">
    <citation type="submission" date="2019-10" db="EMBL/GenBank/DDBJ databases">
        <title>Nonomuraea sp. nov., isolated from Phyllanthus amarus.</title>
        <authorList>
            <person name="Klykleung N."/>
            <person name="Tanasupawat S."/>
        </authorList>
    </citation>
    <scope>NUCLEOTIDE SEQUENCE [LARGE SCALE GENOMIC DNA]</scope>
    <source>
        <strain evidence="1 2">PA1-10</strain>
    </source>
</reference>
<dbReference type="EMBL" id="VDLX02000028">
    <property type="protein sequence ID" value="KAB8186886.1"/>
    <property type="molecule type" value="Genomic_DNA"/>
</dbReference>
<accession>A0A5C4V613</accession>
<dbReference type="Proteomes" id="UP000312512">
    <property type="component" value="Unassembled WGS sequence"/>
</dbReference>
<proteinExistence type="predicted"/>
<dbReference type="OrthoDB" id="3539310at2"/>
<comment type="caution">
    <text evidence="1">The sequence shown here is derived from an EMBL/GenBank/DDBJ whole genome shotgun (WGS) entry which is preliminary data.</text>
</comment>